<dbReference type="EMBL" id="FQZT01000006">
    <property type="protein sequence ID" value="SHJ27309.1"/>
    <property type="molecule type" value="Genomic_DNA"/>
</dbReference>
<feature type="chain" id="PRO_5012793705" description="Periplasmic chaperone PpiD" evidence="11">
    <location>
        <begin position="24"/>
        <end position="675"/>
    </location>
</feature>
<keyword evidence="14" id="KW-1185">Reference proteome</keyword>
<evidence type="ECO:0000256" key="11">
    <source>
        <dbReference type="SAM" id="SignalP"/>
    </source>
</evidence>
<dbReference type="GO" id="GO:0003755">
    <property type="term" value="F:peptidyl-prolyl cis-trans isomerase activity"/>
    <property type="evidence" value="ECO:0007669"/>
    <property type="project" value="InterPro"/>
</dbReference>
<keyword evidence="3" id="KW-0997">Cell inner membrane</keyword>
<evidence type="ECO:0000256" key="2">
    <source>
        <dbReference type="ARBA" id="ARBA00022475"/>
    </source>
</evidence>
<dbReference type="InterPro" id="IPR046357">
    <property type="entry name" value="PPIase_dom_sf"/>
</dbReference>
<dbReference type="PANTHER" id="PTHR47529:SF1">
    <property type="entry name" value="PERIPLASMIC CHAPERONE PPID"/>
    <property type="match status" value="1"/>
</dbReference>
<evidence type="ECO:0000256" key="6">
    <source>
        <dbReference type="ARBA" id="ARBA00023136"/>
    </source>
</evidence>
<comment type="similarity">
    <text evidence="8">Belongs to the PpiD chaperone family.</text>
</comment>
<keyword evidence="7" id="KW-0143">Chaperone</keyword>
<dbReference type="PANTHER" id="PTHR47529">
    <property type="entry name" value="PEPTIDYL-PROLYL CIS-TRANS ISOMERASE D"/>
    <property type="match status" value="1"/>
</dbReference>
<evidence type="ECO:0000256" key="9">
    <source>
        <dbReference type="ARBA" id="ARBA00040743"/>
    </source>
</evidence>
<organism evidence="13 14">
    <name type="scientific">Malonomonas rubra DSM 5091</name>
    <dbReference type="NCBI Taxonomy" id="1122189"/>
    <lineage>
        <taxon>Bacteria</taxon>
        <taxon>Pseudomonadati</taxon>
        <taxon>Thermodesulfobacteriota</taxon>
        <taxon>Desulfuromonadia</taxon>
        <taxon>Desulfuromonadales</taxon>
        <taxon>Geopsychrobacteraceae</taxon>
        <taxon>Malonomonas</taxon>
    </lineage>
</organism>
<dbReference type="Pfam" id="PF13145">
    <property type="entry name" value="Rotamase_2"/>
    <property type="match status" value="2"/>
</dbReference>
<evidence type="ECO:0000259" key="12">
    <source>
        <dbReference type="Pfam" id="PF13145"/>
    </source>
</evidence>
<name>A0A1M6HYH7_MALRU</name>
<keyword evidence="6" id="KW-0472">Membrane</keyword>
<dbReference type="InterPro" id="IPR027304">
    <property type="entry name" value="Trigger_fact/SurA_dom_sf"/>
</dbReference>
<protein>
    <recommendedName>
        <fullName evidence="9">Periplasmic chaperone PpiD</fullName>
    </recommendedName>
    <alternativeName>
        <fullName evidence="10">Periplasmic folding chaperone</fullName>
    </alternativeName>
</protein>
<evidence type="ECO:0000256" key="10">
    <source>
        <dbReference type="ARBA" id="ARBA00042775"/>
    </source>
</evidence>
<dbReference type="OrthoDB" id="5391048at2"/>
<dbReference type="Gene3D" id="3.10.50.40">
    <property type="match status" value="1"/>
</dbReference>
<evidence type="ECO:0000256" key="1">
    <source>
        <dbReference type="ARBA" id="ARBA00004382"/>
    </source>
</evidence>
<dbReference type="AlphaFoldDB" id="A0A1M6HYH7"/>
<feature type="domain" description="PpiC" evidence="12">
    <location>
        <begin position="253"/>
        <end position="343"/>
    </location>
</feature>
<dbReference type="Proteomes" id="UP000184171">
    <property type="component" value="Unassembled WGS sequence"/>
</dbReference>
<evidence type="ECO:0000256" key="4">
    <source>
        <dbReference type="ARBA" id="ARBA00022692"/>
    </source>
</evidence>
<feature type="signal peptide" evidence="11">
    <location>
        <begin position="1"/>
        <end position="23"/>
    </location>
</feature>
<keyword evidence="11" id="KW-0732">Signal</keyword>
<accession>A0A1M6HYH7</accession>
<evidence type="ECO:0000256" key="8">
    <source>
        <dbReference type="ARBA" id="ARBA00038408"/>
    </source>
</evidence>
<sequence length="675" mass="75275">MKLMQQLTALCFVTMLLCTSSLAFGPAGQAPAGKPPALGDDLAVELKVPLFADEFADLPVASAGGILVALKEVTPKLEKNSSFLLWESATSGADLTVQFNQALSARLQELTTEPNLVVQFTRGQIDDQQRLAIDVPLFSEPFAAVPVATIDGVPITVDEFSDDLQAVHSEASGNHAHTGMRDNIQKLMERLITVRLVELEARNIGFDQTPSFQKQVANHAQKTLLYGLLNLQAASVVLDEAAVDDLYRQISLEGKLESYRFSNDADAKLLLQKVNNGEQFDNLIAAAVKAGKAVGGEEQDFTRFKDLLPNIAKAASNMEIGEISEIFRQADGFILFRLIDRRFVDDPQALQFARNNVWDTQRARAGTEYINQLIDQYASFNQDAQEVLDFAAIKQTDPDIKLSGALAPLLKDQRALATVSGGDPGQVMVAEVAKRIEETFFHGTDVILKPAEVDQTKDEIIQDMLFRMAGTLEAKKQGLDQQAGYLNEVEEFERRTLFDIFMQKVITPDVRFTEEKVRAYYQEHLEEYQTPAMLKLQSLPFYQQKDAEDAAEKLRKGSDFKWVSANSEGLVDVQDKDLLQFDQKILSLTALPQTLQSQAAAAQRGDTLVHAEPNNFYYVLYFENVYPPQPKPYDQVREEILKIVYQQEVESTLGQWVEKLKEAYPTEIYLVGQGG</sequence>
<evidence type="ECO:0000313" key="14">
    <source>
        <dbReference type="Proteomes" id="UP000184171"/>
    </source>
</evidence>
<keyword evidence="2" id="KW-1003">Cell membrane</keyword>
<dbReference type="GO" id="GO:0005886">
    <property type="term" value="C:plasma membrane"/>
    <property type="evidence" value="ECO:0007669"/>
    <property type="project" value="UniProtKB-SubCell"/>
</dbReference>
<reference evidence="13 14" key="1">
    <citation type="submission" date="2016-11" db="EMBL/GenBank/DDBJ databases">
        <authorList>
            <person name="Jaros S."/>
            <person name="Januszkiewicz K."/>
            <person name="Wedrychowicz H."/>
        </authorList>
    </citation>
    <scope>NUCLEOTIDE SEQUENCE [LARGE SCALE GENOMIC DNA]</scope>
    <source>
        <strain evidence="13 14">DSM 5091</strain>
    </source>
</reference>
<dbReference type="InterPro" id="IPR000297">
    <property type="entry name" value="PPIase_PpiC"/>
</dbReference>
<dbReference type="SUPFAM" id="SSF54534">
    <property type="entry name" value="FKBP-like"/>
    <property type="match status" value="1"/>
</dbReference>
<dbReference type="InterPro" id="IPR052029">
    <property type="entry name" value="PpiD_chaperone"/>
</dbReference>
<evidence type="ECO:0000256" key="7">
    <source>
        <dbReference type="ARBA" id="ARBA00023186"/>
    </source>
</evidence>
<evidence type="ECO:0000313" key="13">
    <source>
        <dbReference type="EMBL" id="SHJ27309.1"/>
    </source>
</evidence>
<evidence type="ECO:0000256" key="5">
    <source>
        <dbReference type="ARBA" id="ARBA00022989"/>
    </source>
</evidence>
<dbReference type="SUPFAM" id="SSF109998">
    <property type="entry name" value="Triger factor/SurA peptide-binding domain-like"/>
    <property type="match status" value="1"/>
</dbReference>
<dbReference type="STRING" id="1122189.SAMN02745165_01931"/>
<keyword evidence="4" id="KW-0812">Transmembrane</keyword>
<proteinExistence type="inferred from homology"/>
<feature type="domain" description="PpiC" evidence="12">
    <location>
        <begin position="513"/>
        <end position="638"/>
    </location>
</feature>
<dbReference type="RefSeq" id="WP_072908312.1">
    <property type="nucleotide sequence ID" value="NZ_FQZT01000006.1"/>
</dbReference>
<comment type="subcellular location">
    <subcellularLocation>
        <location evidence="1">Cell inner membrane</location>
        <topology evidence="1">Single-pass type II membrane protein</topology>
        <orientation evidence="1">Periplasmic side</orientation>
    </subcellularLocation>
</comment>
<evidence type="ECO:0000256" key="3">
    <source>
        <dbReference type="ARBA" id="ARBA00022519"/>
    </source>
</evidence>
<gene>
    <name evidence="13" type="ORF">SAMN02745165_01931</name>
</gene>
<keyword evidence="5" id="KW-1133">Transmembrane helix</keyword>